<dbReference type="PROSITE" id="PS51686">
    <property type="entry name" value="SAM_MT_RSMB_NOP"/>
    <property type="match status" value="1"/>
</dbReference>
<accession>J1F5V5</accession>
<evidence type="ECO:0000256" key="5">
    <source>
        <dbReference type="ARBA" id="ARBA00022884"/>
    </source>
</evidence>
<reference evidence="9 10" key="1">
    <citation type="journal article" date="2015" name="Genome Announc.">
        <title>Expanding the biotechnology potential of lactobacilli through comparative genomics of 213 strains and associated genera.</title>
        <authorList>
            <person name="Sun Z."/>
            <person name="Harris H.M."/>
            <person name="McCann A."/>
            <person name="Guo C."/>
            <person name="Argimon S."/>
            <person name="Zhang W."/>
            <person name="Yang X."/>
            <person name="Jeffery I.B."/>
            <person name="Cooney J.C."/>
            <person name="Kagawa T.F."/>
            <person name="Liu W."/>
            <person name="Song Y."/>
            <person name="Salvetti E."/>
            <person name="Wrobel A."/>
            <person name="Rasinkangas P."/>
            <person name="Parkhill J."/>
            <person name="Rea M.C."/>
            <person name="O'Sullivan O."/>
            <person name="Ritari J."/>
            <person name="Douillard F.P."/>
            <person name="Paul Ross R."/>
            <person name="Yang R."/>
            <person name="Briner A.E."/>
            <person name="Felis G.E."/>
            <person name="de Vos W.M."/>
            <person name="Barrangou R."/>
            <person name="Klaenhammer T.R."/>
            <person name="Caufield P.W."/>
            <person name="Cui Y."/>
            <person name="Zhang H."/>
            <person name="O'Toole P.W."/>
        </authorList>
    </citation>
    <scope>NUCLEOTIDE SEQUENCE [LARGE SCALE GENOMIC DNA]</scope>
    <source>
        <strain evidence="9 10">DSM 20444</strain>
    </source>
</reference>
<comment type="caution">
    <text evidence="9">The sequence shown here is derived from an EMBL/GenBank/DDBJ whole genome shotgun (WGS) entry which is preliminary data.</text>
</comment>
<dbReference type="RefSeq" id="WP_003687142.1">
    <property type="nucleotide sequence ID" value="NZ_AKKT01000006.1"/>
</dbReference>
<evidence type="ECO:0000256" key="7">
    <source>
        <dbReference type="SAM" id="MobiDB-lite"/>
    </source>
</evidence>
<dbReference type="Pfam" id="PF17125">
    <property type="entry name" value="Methyltr_RsmF_N"/>
    <property type="match status" value="1"/>
</dbReference>
<keyword evidence="4 6" id="KW-0949">S-adenosyl-L-methionine</keyword>
<evidence type="ECO:0000313" key="10">
    <source>
        <dbReference type="Proteomes" id="UP000050898"/>
    </source>
</evidence>
<keyword evidence="5 6" id="KW-0694">RNA-binding</keyword>
<evidence type="ECO:0000256" key="3">
    <source>
        <dbReference type="ARBA" id="ARBA00022679"/>
    </source>
</evidence>
<keyword evidence="1" id="KW-0963">Cytoplasm</keyword>
<organism evidence="9 10">
    <name type="scientific">Liquorilactobacillus mali KCTC 3596 = DSM 20444</name>
    <dbReference type="NCBI Taxonomy" id="1046596"/>
    <lineage>
        <taxon>Bacteria</taxon>
        <taxon>Bacillati</taxon>
        <taxon>Bacillota</taxon>
        <taxon>Bacilli</taxon>
        <taxon>Lactobacillales</taxon>
        <taxon>Lactobacillaceae</taxon>
        <taxon>Liquorilactobacillus</taxon>
    </lineage>
</organism>
<gene>
    <name evidence="9" type="ORF">FD00_GL000345</name>
</gene>
<proteinExistence type="inferred from homology"/>
<name>J1F5V5_9LACO</name>
<dbReference type="PRINTS" id="PR02008">
    <property type="entry name" value="RCMTFAMILY"/>
</dbReference>
<keyword evidence="10" id="KW-1185">Reference proteome</keyword>
<dbReference type="GeneID" id="98316148"/>
<dbReference type="Pfam" id="PF13636">
    <property type="entry name" value="Methyltranf_PUA"/>
    <property type="match status" value="1"/>
</dbReference>
<feature type="domain" description="SAM-dependent MTase RsmB/NOP-type" evidence="8">
    <location>
        <begin position="1"/>
        <end position="294"/>
    </location>
</feature>
<comment type="caution">
    <text evidence="6">Lacks conserved residue(s) required for the propagation of feature annotation.</text>
</comment>
<evidence type="ECO:0000256" key="6">
    <source>
        <dbReference type="PROSITE-ProRule" id="PRU01023"/>
    </source>
</evidence>
<evidence type="ECO:0000256" key="2">
    <source>
        <dbReference type="ARBA" id="ARBA00022603"/>
    </source>
</evidence>
<dbReference type="Gene3D" id="2.30.130.60">
    <property type="match status" value="1"/>
</dbReference>
<evidence type="ECO:0000259" key="8">
    <source>
        <dbReference type="PROSITE" id="PS51686"/>
    </source>
</evidence>
<feature type="binding site" evidence="6">
    <location>
        <position position="172"/>
    </location>
    <ligand>
        <name>S-adenosyl-L-methionine</name>
        <dbReference type="ChEBI" id="CHEBI:59789"/>
    </ligand>
</feature>
<evidence type="ECO:0000256" key="4">
    <source>
        <dbReference type="ARBA" id="ARBA00022691"/>
    </source>
</evidence>
<dbReference type="SUPFAM" id="SSF53335">
    <property type="entry name" value="S-adenosyl-L-methionine-dependent methyltransferases"/>
    <property type="match status" value="1"/>
</dbReference>
<feature type="active site" description="Nucleophile" evidence="6">
    <location>
        <position position="225"/>
    </location>
</feature>
<comment type="similarity">
    <text evidence="6">Belongs to the class I-like SAM-binding methyltransferase superfamily. RsmB/NOP family.</text>
</comment>
<dbReference type="PANTHER" id="PTHR22807:SF30">
    <property type="entry name" value="28S RRNA (CYTOSINE(4447)-C(5))-METHYLTRANSFERASE-RELATED"/>
    <property type="match status" value="1"/>
</dbReference>
<dbReference type="Proteomes" id="UP000050898">
    <property type="component" value="Unassembled WGS sequence"/>
</dbReference>
<dbReference type="PANTHER" id="PTHR22807">
    <property type="entry name" value="NOP2 YEAST -RELATED NOL1/NOP2/FMU SUN DOMAIN-CONTAINING"/>
    <property type="match status" value="1"/>
</dbReference>
<dbReference type="Pfam" id="PF01189">
    <property type="entry name" value="Methyltr_RsmB-F"/>
    <property type="match status" value="1"/>
</dbReference>
<dbReference type="InterPro" id="IPR027391">
    <property type="entry name" value="Nol1_Nop2_Fmu_2"/>
</dbReference>
<feature type="binding site" evidence="6">
    <location>
        <begin position="103"/>
        <end position="109"/>
    </location>
    <ligand>
        <name>S-adenosyl-L-methionine</name>
        <dbReference type="ChEBI" id="CHEBI:59789"/>
    </ligand>
</feature>
<dbReference type="CDD" id="cd21147">
    <property type="entry name" value="RsmF_methylt_CTD1"/>
    <property type="match status" value="1"/>
</dbReference>
<dbReference type="Gene3D" id="3.40.50.150">
    <property type="entry name" value="Vaccinia Virus protein VP39"/>
    <property type="match status" value="1"/>
</dbReference>
<evidence type="ECO:0000256" key="1">
    <source>
        <dbReference type="ARBA" id="ARBA00022490"/>
    </source>
</evidence>
<keyword evidence="2 6" id="KW-0489">Methyltransferase</keyword>
<dbReference type="EMBL" id="AYYH01000012">
    <property type="protein sequence ID" value="KRN10247.1"/>
    <property type="molecule type" value="Genomic_DNA"/>
</dbReference>
<protein>
    <submittedName>
        <fullName evidence="9">23S rRNA m(5)C methyltransferase</fullName>
    </submittedName>
</protein>
<feature type="binding site" evidence="6">
    <location>
        <position position="127"/>
    </location>
    <ligand>
        <name>S-adenosyl-L-methionine</name>
        <dbReference type="ChEBI" id="CHEBI:59789"/>
    </ligand>
</feature>
<dbReference type="InterPro" id="IPR029063">
    <property type="entry name" value="SAM-dependent_MTases_sf"/>
</dbReference>
<dbReference type="InterPro" id="IPR001678">
    <property type="entry name" value="MeTrfase_RsmB-F_NOP2_dom"/>
</dbReference>
<feature type="region of interest" description="Disordered" evidence="7">
    <location>
        <begin position="296"/>
        <end position="315"/>
    </location>
</feature>
<dbReference type="InterPro" id="IPR049560">
    <property type="entry name" value="MeTrfase_RsmB-F_NOP2_cat"/>
</dbReference>
<dbReference type="AlphaFoldDB" id="J1F5V5"/>
<evidence type="ECO:0000313" key="9">
    <source>
        <dbReference type="EMBL" id="KRN10247.1"/>
    </source>
</evidence>
<dbReference type="Gene3D" id="3.30.70.1170">
    <property type="entry name" value="Sun protein, domain 3"/>
    <property type="match status" value="1"/>
</dbReference>
<dbReference type="PATRIC" id="fig|1046596.6.peg.356"/>
<dbReference type="CDD" id="cd02440">
    <property type="entry name" value="AdoMet_MTases"/>
    <property type="match status" value="1"/>
</dbReference>
<dbReference type="GO" id="GO:0001510">
    <property type="term" value="P:RNA methylation"/>
    <property type="evidence" value="ECO:0007669"/>
    <property type="project" value="InterPro"/>
</dbReference>
<dbReference type="GO" id="GO:0003723">
    <property type="term" value="F:RNA binding"/>
    <property type="evidence" value="ECO:0007669"/>
    <property type="project" value="UniProtKB-UniRule"/>
</dbReference>
<keyword evidence="3 6" id="KW-0808">Transferase</keyword>
<dbReference type="InterPro" id="IPR023267">
    <property type="entry name" value="RCMT"/>
</dbReference>
<dbReference type="OrthoDB" id="9810297at2"/>
<dbReference type="Pfam" id="PF17126">
    <property type="entry name" value="RsmF_methylt_CI"/>
    <property type="match status" value="1"/>
</dbReference>
<dbReference type="InterPro" id="IPR031341">
    <property type="entry name" value="Methyltr_RsmF_N"/>
</dbReference>
<dbReference type="InterPro" id="IPR031340">
    <property type="entry name" value="RsmF_methylt_CI"/>
</dbReference>
<dbReference type="GO" id="GO:0008173">
    <property type="term" value="F:RNA methyltransferase activity"/>
    <property type="evidence" value="ECO:0007669"/>
    <property type="project" value="InterPro"/>
</dbReference>
<sequence>MKFPVDFKEKYTNLLGDDAPAFFEGLQTEPVKAFRVNPLKENYENIDYALNRPIPYVPTGFYGSVSGKSLEHQTGYVYSQEPSAMYVAEVGDVQPGEVILDLCAAPGGKSTQIAIKLAGQGLLVSNEINRKRAGILAENIERIGATNVVILNESPQAMAQKITNYFDKIFVDAPCSGEGMFRKDPDAIKYWHKDYPAECAARQREILIETMKMLKPGGQLIYSTCTFAPEEDEQIIGWLMKNYELELIPVKKYAGMDSGFPRFAGDNMEMAKAVRLFPHHFKGEGHFIAKLQDKREPISNGNDSKKNRKKKKETSVFRNLSKEEERLWKDFEKEVFNQQLFNADNLRCWGDQLFYYSSKWPNIEKLKFVKPGFQVGVFKKKRFEPAYGLALAIKSSDVLRIIDVTKTEWAEYVSGNIISLVDTQLKKGWYVLRCDGKLFAFAKLVNGTLKNFFPKGLRFSV</sequence>